<organism evidence="1 2">
    <name type="scientific">Tardiphaga robiniae</name>
    <dbReference type="NCBI Taxonomy" id="943830"/>
    <lineage>
        <taxon>Bacteria</taxon>
        <taxon>Pseudomonadati</taxon>
        <taxon>Pseudomonadota</taxon>
        <taxon>Alphaproteobacteria</taxon>
        <taxon>Hyphomicrobiales</taxon>
        <taxon>Nitrobacteraceae</taxon>
        <taxon>Tardiphaga</taxon>
    </lineage>
</organism>
<dbReference type="EMBL" id="LVYV01000045">
    <property type="protein sequence ID" value="KZD21596.1"/>
    <property type="molecule type" value="Genomic_DNA"/>
</dbReference>
<dbReference type="OrthoDB" id="8241295at2"/>
<sequence length="98" mass="11100">MVSWSARFPDPIALPAGGKLATLQDAGEYITRLPKQAHDTPPWQNAMHVLIQAAEYDGPIEFARLGMLQALFPKGTPVYHSVDKDPKWRNRYKLVRDQ</sequence>
<gene>
    <name evidence="1" type="ORF">A4A58_13275</name>
</gene>
<proteinExistence type="predicted"/>
<dbReference type="AlphaFoldDB" id="A0A163XZD8"/>
<protein>
    <submittedName>
        <fullName evidence="1">Uncharacterized protein</fullName>
    </submittedName>
</protein>
<evidence type="ECO:0000313" key="1">
    <source>
        <dbReference type="EMBL" id="KZD21596.1"/>
    </source>
</evidence>
<keyword evidence="2" id="KW-1185">Reference proteome</keyword>
<dbReference type="Proteomes" id="UP000076574">
    <property type="component" value="Unassembled WGS sequence"/>
</dbReference>
<comment type="caution">
    <text evidence="1">The sequence shown here is derived from an EMBL/GenBank/DDBJ whole genome shotgun (WGS) entry which is preliminary data.</text>
</comment>
<evidence type="ECO:0000313" key="2">
    <source>
        <dbReference type="Proteomes" id="UP000076574"/>
    </source>
</evidence>
<reference evidence="1 2" key="1">
    <citation type="submission" date="2016-03" db="EMBL/GenBank/DDBJ databases">
        <title>Microsymbionts genomes from the relict species Vavilovia formosa (Stev.) Fed.</title>
        <authorList>
            <person name="Kopat V."/>
            <person name="Chirak E."/>
            <person name="Kimeklis A."/>
            <person name="Andronov E."/>
        </authorList>
    </citation>
    <scope>NUCLEOTIDE SEQUENCE [LARGE SCALE GENOMIC DNA]</scope>
    <source>
        <strain evidence="1 2">Vaf07</strain>
    </source>
</reference>
<name>A0A163XZD8_9BRAD</name>
<accession>A0A163XZD8</accession>